<organism evidence="1 2">
    <name type="scientific">Effrenium voratum</name>
    <dbReference type="NCBI Taxonomy" id="2562239"/>
    <lineage>
        <taxon>Eukaryota</taxon>
        <taxon>Sar</taxon>
        <taxon>Alveolata</taxon>
        <taxon>Dinophyceae</taxon>
        <taxon>Suessiales</taxon>
        <taxon>Symbiodiniaceae</taxon>
        <taxon>Effrenium</taxon>
    </lineage>
</organism>
<dbReference type="EMBL" id="CAUJNA010001935">
    <property type="protein sequence ID" value="CAJ1389778.1"/>
    <property type="molecule type" value="Genomic_DNA"/>
</dbReference>
<protein>
    <submittedName>
        <fullName evidence="1">Uncharacterized protein</fullName>
    </submittedName>
</protein>
<evidence type="ECO:0000313" key="2">
    <source>
        <dbReference type="Proteomes" id="UP001178507"/>
    </source>
</evidence>
<keyword evidence="2" id="KW-1185">Reference proteome</keyword>
<gene>
    <name evidence="1" type="ORF">EVOR1521_LOCUS15330</name>
</gene>
<name>A0AA36N2G8_9DINO</name>
<proteinExistence type="predicted"/>
<reference evidence="1" key="1">
    <citation type="submission" date="2023-08" db="EMBL/GenBank/DDBJ databases">
        <authorList>
            <person name="Chen Y."/>
            <person name="Shah S."/>
            <person name="Dougan E. K."/>
            <person name="Thang M."/>
            <person name="Chan C."/>
        </authorList>
    </citation>
    <scope>NUCLEOTIDE SEQUENCE</scope>
</reference>
<sequence length="170" mass="19652">MMMESGDFKALENEVAKYHAKILQKEIQVQWVTKNWLMRERHWTKSMCDNAFAWAKEKGLYQVNPVHKEEEASLVIENFYKVQETEGQTMTQRASFETEACEIQGHLDELNKHYEHLSKLQGDAMASSDPRSLDKSIKEVMAEVTKRDVAMNNCIVRDAEGASQTDYKST</sequence>
<accession>A0AA36N2G8</accession>
<evidence type="ECO:0000313" key="1">
    <source>
        <dbReference type="EMBL" id="CAJ1389778.1"/>
    </source>
</evidence>
<dbReference type="AlphaFoldDB" id="A0AA36N2G8"/>
<comment type="caution">
    <text evidence="1">The sequence shown here is derived from an EMBL/GenBank/DDBJ whole genome shotgun (WGS) entry which is preliminary data.</text>
</comment>
<dbReference type="Proteomes" id="UP001178507">
    <property type="component" value="Unassembled WGS sequence"/>
</dbReference>